<dbReference type="Pfam" id="PF03070">
    <property type="entry name" value="TENA_THI-4"/>
    <property type="match status" value="1"/>
</dbReference>
<dbReference type="PANTHER" id="PTHR43198:SF2">
    <property type="entry name" value="SI:CH1073-67J19.1-RELATED"/>
    <property type="match status" value="1"/>
</dbReference>
<dbReference type="InterPro" id="IPR050967">
    <property type="entry name" value="Thiamine_Salvage_TenA"/>
</dbReference>
<evidence type="ECO:0000259" key="3">
    <source>
        <dbReference type="Pfam" id="PF03070"/>
    </source>
</evidence>
<dbReference type="Gene3D" id="1.20.910.10">
    <property type="entry name" value="Heme oxygenase-like"/>
    <property type="match status" value="1"/>
</dbReference>
<proteinExistence type="predicted"/>
<dbReference type="GO" id="GO:0006772">
    <property type="term" value="P:thiamine metabolic process"/>
    <property type="evidence" value="ECO:0007669"/>
    <property type="project" value="UniProtKB-ARBA"/>
</dbReference>
<reference evidence="4" key="1">
    <citation type="submission" date="2021-01" db="EMBL/GenBank/DDBJ databases">
        <authorList>
            <person name="Corre E."/>
            <person name="Pelletier E."/>
            <person name="Niang G."/>
            <person name="Scheremetjew M."/>
            <person name="Finn R."/>
            <person name="Kale V."/>
            <person name="Holt S."/>
            <person name="Cochrane G."/>
            <person name="Meng A."/>
            <person name="Brown T."/>
            <person name="Cohen L."/>
        </authorList>
    </citation>
    <scope>NUCLEOTIDE SEQUENCE</scope>
    <source>
        <strain evidence="4">SPMC142</strain>
    </source>
</reference>
<dbReference type="GO" id="GO:0005829">
    <property type="term" value="C:cytosol"/>
    <property type="evidence" value="ECO:0007669"/>
    <property type="project" value="TreeGrafter"/>
</dbReference>
<dbReference type="SUPFAM" id="SSF48613">
    <property type="entry name" value="Heme oxygenase-like"/>
    <property type="match status" value="1"/>
</dbReference>
<dbReference type="CDD" id="cd19358">
    <property type="entry name" value="TenA_E_Spr0628-like"/>
    <property type="match status" value="1"/>
</dbReference>
<dbReference type="PIRSF" id="PIRSF003170">
    <property type="entry name" value="Pet18p"/>
    <property type="match status" value="1"/>
</dbReference>
<accession>A0A7S3TIR6</accession>
<dbReference type="PANTHER" id="PTHR43198">
    <property type="entry name" value="BIFUNCTIONAL TH2 PROTEIN"/>
    <property type="match status" value="1"/>
</dbReference>
<dbReference type="InterPro" id="IPR016084">
    <property type="entry name" value="Haem_Oase-like_multi-hlx"/>
</dbReference>
<organism evidence="4">
    <name type="scientific">Strombidinopsis acuminata</name>
    <dbReference type="NCBI Taxonomy" id="141414"/>
    <lineage>
        <taxon>Eukaryota</taxon>
        <taxon>Sar</taxon>
        <taxon>Alveolata</taxon>
        <taxon>Ciliophora</taxon>
        <taxon>Intramacronucleata</taxon>
        <taxon>Spirotrichea</taxon>
        <taxon>Choreotrichia</taxon>
        <taxon>Choreotrichida</taxon>
        <taxon>Strombidinopsidae</taxon>
        <taxon>Strombidinopsis</taxon>
    </lineage>
</organism>
<feature type="binding site" evidence="2">
    <location>
        <position position="48"/>
    </location>
    <ligand>
        <name>substrate</name>
    </ligand>
</feature>
<evidence type="ECO:0000256" key="2">
    <source>
        <dbReference type="PIRSR" id="PIRSR003170-2"/>
    </source>
</evidence>
<dbReference type="InterPro" id="IPR004305">
    <property type="entry name" value="Thiaminase-2/PQQC"/>
</dbReference>
<feature type="binding site" evidence="2">
    <location>
        <position position="140"/>
    </location>
    <ligand>
        <name>substrate</name>
    </ligand>
</feature>
<feature type="binding site" evidence="2">
    <location>
        <position position="86"/>
    </location>
    <ligand>
        <name>substrate</name>
    </ligand>
</feature>
<evidence type="ECO:0000256" key="1">
    <source>
        <dbReference type="PIRSR" id="PIRSR003170-1"/>
    </source>
</evidence>
<gene>
    <name evidence="4" type="ORF">SACU0126_LOCUS26799</name>
</gene>
<evidence type="ECO:0000313" key="4">
    <source>
        <dbReference type="EMBL" id="CAE0585589.1"/>
    </source>
</evidence>
<sequence length="222" mass="24798">MGSQAGFTESMRQAAGTKWTCIVNHKFADELAAGTISPAVMKRYCIQDHRFLDSFVVLLSSMVAHAPSLPDRVPGCQFLALITGKENTFFERVFEAMGVNADERDAIPDEPCTVRFKELMRDAAASGSLVEMLSVLVVCEWSYQSWGERVLPASVAEPWYCQEWIALHSGDYFGSVVRYLRDLLDREAAKVSDAELACAKARFLQAVDIENDFFDMAYNTNP</sequence>
<protein>
    <recommendedName>
        <fullName evidence="3">Thiaminase-2/PQQC domain-containing protein</fullName>
    </recommendedName>
</protein>
<dbReference type="EMBL" id="HBIQ01083903">
    <property type="protein sequence ID" value="CAE0585589.1"/>
    <property type="molecule type" value="Transcribed_RNA"/>
</dbReference>
<dbReference type="AlphaFoldDB" id="A0A7S3TIR6"/>
<dbReference type="InterPro" id="IPR026285">
    <property type="entry name" value="TenA_E"/>
</dbReference>
<feature type="active site" description="Proton donor" evidence="1">
    <location>
        <position position="210"/>
    </location>
</feature>
<feature type="domain" description="Thiaminase-2/PQQC" evidence="3">
    <location>
        <begin position="17"/>
        <end position="219"/>
    </location>
</feature>
<name>A0A7S3TIR6_9SPIT</name>